<gene>
    <name evidence="1" type="ORF">RHSIM_Rhsim08G0114600</name>
</gene>
<keyword evidence="2" id="KW-1185">Reference proteome</keyword>
<name>A0A834LHH7_RHOSS</name>
<evidence type="ECO:0000313" key="1">
    <source>
        <dbReference type="EMBL" id="KAF7135986.1"/>
    </source>
</evidence>
<reference evidence="1" key="1">
    <citation type="submission" date="2019-11" db="EMBL/GenBank/DDBJ databases">
        <authorList>
            <person name="Liu Y."/>
            <person name="Hou J."/>
            <person name="Li T.-Q."/>
            <person name="Guan C.-H."/>
            <person name="Wu X."/>
            <person name="Wu H.-Z."/>
            <person name="Ling F."/>
            <person name="Zhang R."/>
            <person name="Shi X.-G."/>
            <person name="Ren J.-P."/>
            <person name="Chen E.-F."/>
            <person name="Sun J.-M."/>
        </authorList>
    </citation>
    <scope>NUCLEOTIDE SEQUENCE</scope>
    <source>
        <strain evidence="1">Adult_tree_wgs_1</strain>
        <tissue evidence="1">Leaves</tissue>
    </source>
</reference>
<dbReference type="Proteomes" id="UP000626092">
    <property type="component" value="Unassembled WGS sequence"/>
</dbReference>
<comment type="caution">
    <text evidence="1">The sequence shown here is derived from an EMBL/GenBank/DDBJ whole genome shotgun (WGS) entry which is preliminary data.</text>
</comment>
<sequence>MGESLVEVGHDSSDCGVGCIPSERPRNNETLHSALLGWRTQARTKDGASDVMTHHVVEQKVNLAAMEVFVGSYHLQYEKTCSNVISWRSRKKKSMALSSSEVEYIAIEYIATAEAACEAVWWRRLLKDLQLEQRADKNILR</sequence>
<proteinExistence type="predicted"/>
<dbReference type="OrthoDB" id="590488at2759"/>
<dbReference type="AlphaFoldDB" id="A0A834LHH7"/>
<accession>A0A834LHH7</accession>
<evidence type="ECO:0000313" key="2">
    <source>
        <dbReference type="Proteomes" id="UP000626092"/>
    </source>
</evidence>
<protein>
    <submittedName>
        <fullName evidence="1">Uncharacterized protein</fullName>
    </submittedName>
</protein>
<dbReference type="EMBL" id="WJXA01000008">
    <property type="protein sequence ID" value="KAF7135986.1"/>
    <property type="molecule type" value="Genomic_DNA"/>
</dbReference>
<organism evidence="1 2">
    <name type="scientific">Rhododendron simsii</name>
    <name type="common">Sims's rhododendron</name>
    <dbReference type="NCBI Taxonomy" id="118357"/>
    <lineage>
        <taxon>Eukaryota</taxon>
        <taxon>Viridiplantae</taxon>
        <taxon>Streptophyta</taxon>
        <taxon>Embryophyta</taxon>
        <taxon>Tracheophyta</taxon>
        <taxon>Spermatophyta</taxon>
        <taxon>Magnoliopsida</taxon>
        <taxon>eudicotyledons</taxon>
        <taxon>Gunneridae</taxon>
        <taxon>Pentapetalae</taxon>
        <taxon>asterids</taxon>
        <taxon>Ericales</taxon>
        <taxon>Ericaceae</taxon>
        <taxon>Ericoideae</taxon>
        <taxon>Rhodoreae</taxon>
        <taxon>Rhododendron</taxon>
    </lineage>
</organism>